<comment type="caution">
    <text evidence="1">The sequence shown here is derived from an EMBL/GenBank/DDBJ whole genome shotgun (WGS) entry which is preliminary data.</text>
</comment>
<evidence type="ECO:0000313" key="1">
    <source>
        <dbReference type="EMBL" id="MCP2729171.1"/>
    </source>
</evidence>
<reference evidence="1" key="1">
    <citation type="submission" date="2022-06" db="EMBL/GenBank/DDBJ databases">
        <title>New cyanobacteria of genus Symplocastrum in benthos of Lake Baikal.</title>
        <authorList>
            <person name="Sorokovikova E."/>
            <person name="Tikhonova I."/>
            <person name="Krasnopeev A."/>
            <person name="Evseev P."/>
            <person name="Gladkikh A."/>
            <person name="Belykh O."/>
        </authorList>
    </citation>
    <scope>NUCLEOTIDE SEQUENCE</scope>
    <source>
        <strain evidence="1">BBK-W-15</strain>
    </source>
</reference>
<dbReference type="Proteomes" id="UP001204953">
    <property type="component" value="Unassembled WGS sequence"/>
</dbReference>
<dbReference type="AlphaFoldDB" id="A0AAE3GSJ1"/>
<keyword evidence="2" id="KW-1185">Reference proteome</keyword>
<protein>
    <submittedName>
        <fullName evidence="1">Uncharacterized protein</fullName>
    </submittedName>
</protein>
<organism evidence="1 2">
    <name type="scientific">Limnofasciculus baicalensis BBK-W-15</name>
    <dbReference type="NCBI Taxonomy" id="2699891"/>
    <lineage>
        <taxon>Bacteria</taxon>
        <taxon>Bacillati</taxon>
        <taxon>Cyanobacteriota</taxon>
        <taxon>Cyanophyceae</taxon>
        <taxon>Coleofasciculales</taxon>
        <taxon>Coleofasciculaceae</taxon>
        <taxon>Limnofasciculus</taxon>
        <taxon>Limnofasciculus baicalensis</taxon>
    </lineage>
</organism>
<name>A0AAE3GSJ1_9CYAN</name>
<evidence type="ECO:0000313" key="2">
    <source>
        <dbReference type="Proteomes" id="UP001204953"/>
    </source>
</evidence>
<dbReference type="RefSeq" id="WP_254011956.1">
    <property type="nucleotide sequence ID" value="NZ_JAMZMM010000097.1"/>
</dbReference>
<accession>A0AAE3GSJ1</accession>
<sequence length="113" mass="13104">MFKLINKIRKPLFLFPFTLFLTLLLCLPWVSAQEIPKPKAQPWQIDGIIAALDDSYPKVKQYAFWKLTEYERQDLKAMLKKPENIALIAVNLLRDEKVDSFIRGDGAIAIVNR</sequence>
<proteinExistence type="predicted"/>
<dbReference type="EMBL" id="JAMZMM010000097">
    <property type="protein sequence ID" value="MCP2729171.1"/>
    <property type="molecule type" value="Genomic_DNA"/>
</dbReference>
<gene>
    <name evidence="1" type="ORF">NJ959_11950</name>
</gene>